<keyword evidence="2" id="KW-0472">Membrane</keyword>
<feature type="chain" id="PRO_5045241127" evidence="3">
    <location>
        <begin position="18"/>
        <end position="330"/>
    </location>
</feature>
<dbReference type="Proteomes" id="UP001470230">
    <property type="component" value="Unassembled WGS sequence"/>
</dbReference>
<feature type="compositionally biased region" description="Basic and acidic residues" evidence="1">
    <location>
        <begin position="291"/>
        <end position="330"/>
    </location>
</feature>
<feature type="signal peptide" evidence="3">
    <location>
        <begin position="1"/>
        <end position="17"/>
    </location>
</feature>
<keyword evidence="5" id="KW-1185">Reference proteome</keyword>
<keyword evidence="2" id="KW-1133">Transmembrane helix</keyword>
<feature type="region of interest" description="Disordered" evidence="1">
    <location>
        <begin position="272"/>
        <end position="330"/>
    </location>
</feature>
<evidence type="ECO:0000256" key="1">
    <source>
        <dbReference type="SAM" id="MobiDB-lite"/>
    </source>
</evidence>
<keyword evidence="2" id="KW-0812">Transmembrane</keyword>
<dbReference type="EMBL" id="JAPFFF010000031">
    <property type="protein sequence ID" value="KAK8845089.1"/>
    <property type="molecule type" value="Genomic_DNA"/>
</dbReference>
<evidence type="ECO:0000256" key="2">
    <source>
        <dbReference type="SAM" id="Phobius"/>
    </source>
</evidence>
<organism evidence="4 5">
    <name type="scientific">Tritrichomonas musculus</name>
    <dbReference type="NCBI Taxonomy" id="1915356"/>
    <lineage>
        <taxon>Eukaryota</taxon>
        <taxon>Metamonada</taxon>
        <taxon>Parabasalia</taxon>
        <taxon>Tritrichomonadida</taxon>
        <taxon>Tritrichomonadidae</taxon>
        <taxon>Tritrichomonas</taxon>
    </lineage>
</organism>
<evidence type="ECO:0000313" key="4">
    <source>
        <dbReference type="EMBL" id="KAK8845089.1"/>
    </source>
</evidence>
<proteinExistence type="predicted"/>
<feature type="compositionally biased region" description="Basic residues" evidence="1">
    <location>
        <begin position="275"/>
        <end position="286"/>
    </location>
</feature>
<feature type="transmembrane region" description="Helical" evidence="2">
    <location>
        <begin position="238"/>
        <end position="263"/>
    </location>
</feature>
<comment type="caution">
    <text evidence="4">The sequence shown here is derived from an EMBL/GenBank/DDBJ whole genome shotgun (WGS) entry which is preliminary data.</text>
</comment>
<accession>A0ABR2HDK3</accession>
<keyword evidence="3" id="KW-0732">Signal</keyword>
<reference evidence="4 5" key="1">
    <citation type="submission" date="2024-04" db="EMBL/GenBank/DDBJ databases">
        <title>Tritrichomonas musculus Genome.</title>
        <authorList>
            <person name="Alves-Ferreira E."/>
            <person name="Grigg M."/>
            <person name="Lorenzi H."/>
            <person name="Galac M."/>
        </authorList>
    </citation>
    <scope>NUCLEOTIDE SEQUENCE [LARGE SCALE GENOMIC DNA]</scope>
    <source>
        <strain evidence="4 5">EAF2021</strain>
    </source>
</reference>
<sequence>MDLSSFLFFSLFVLSFSTRLRDIAIGEWDVFPVDSDFTQSSFTIEFHQSSTDPLEQTSLNCTLWKDESMHSHLPSAFVFNIQGPLLASLQIKFNSDYSGSIYNIRTDNFNQNSILDLQTSFSFNSNTDDGNKKISKFKIGKYSFVIDISELVKDGQITVDVSSSLDDKDSSLIASKNKYIVIRTREYENKKPIRIKQTSKSYSDDNLERISKEQMESKFVSKIKDVLKSLEIDIPNDYILPIFGVLIIFAIFLFTKIITVCLISPKQNVKPKTTTVKKVRKHKKKNSNLDNPKEEKDETKSQKEKQKEETNENGVENDKKEEIKEKLKQD</sequence>
<evidence type="ECO:0000313" key="5">
    <source>
        <dbReference type="Proteomes" id="UP001470230"/>
    </source>
</evidence>
<protein>
    <submittedName>
        <fullName evidence="4">Uncharacterized protein</fullName>
    </submittedName>
</protein>
<evidence type="ECO:0000256" key="3">
    <source>
        <dbReference type="SAM" id="SignalP"/>
    </source>
</evidence>
<name>A0ABR2HDK3_9EUKA</name>
<gene>
    <name evidence="4" type="ORF">M9Y10_021267</name>
</gene>